<gene>
    <name evidence="13" type="ORF">TPSB3V08_LOCUS8709</name>
</gene>
<reference evidence="13" key="1">
    <citation type="submission" date="2020-11" db="EMBL/GenBank/DDBJ databases">
        <authorList>
            <person name="Tran Van P."/>
        </authorList>
    </citation>
    <scope>NUCLEOTIDE SEQUENCE</scope>
</reference>
<dbReference type="Gene3D" id="1.20.1200.10">
    <property type="entry name" value="Cobalamin adenosyltransferase-like"/>
    <property type="match status" value="1"/>
</dbReference>
<evidence type="ECO:0000256" key="1">
    <source>
        <dbReference type="ARBA" id="ARBA00007487"/>
    </source>
</evidence>
<evidence type="ECO:0000256" key="9">
    <source>
        <dbReference type="ARBA" id="ARBA00075216"/>
    </source>
</evidence>
<keyword evidence="3 10" id="KW-0808">Transferase</keyword>
<evidence type="ECO:0000256" key="10">
    <source>
        <dbReference type="RuleBase" id="RU366026"/>
    </source>
</evidence>
<name>A0A7R9H8D8_TIMPO</name>
<evidence type="ECO:0000256" key="4">
    <source>
        <dbReference type="ARBA" id="ARBA00022741"/>
    </source>
</evidence>
<evidence type="ECO:0000259" key="12">
    <source>
        <dbReference type="Pfam" id="PF01923"/>
    </source>
</evidence>
<evidence type="ECO:0000313" key="13">
    <source>
        <dbReference type="EMBL" id="CAD7412929.1"/>
    </source>
</evidence>
<comment type="function">
    <text evidence="7">Converts cob(I)alamin to adenosylcobalamin (adenosylcob(III)alamin), a coenzyme for methylmalonyl-CoA mutase, therefore participates in the final step of the vitamin B12 conversion. Generates adenosylcobalamin (AdoCbl) and directly delivers the cofactor to MUT in a transfer that is stimulated by ATP-binding to MMAB and gated by MMAA.</text>
</comment>
<evidence type="ECO:0000256" key="2">
    <source>
        <dbReference type="ARBA" id="ARBA00011233"/>
    </source>
</evidence>
<dbReference type="SUPFAM" id="SSF89028">
    <property type="entry name" value="Cobalamin adenosyltransferase-like"/>
    <property type="match status" value="1"/>
</dbReference>
<evidence type="ECO:0000256" key="3">
    <source>
        <dbReference type="ARBA" id="ARBA00022679"/>
    </source>
</evidence>
<evidence type="ECO:0000256" key="11">
    <source>
        <dbReference type="SAM" id="MobiDB-lite"/>
    </source>
</evidence>
<protein>
    <recommendedName>
        <fullName evidence="8">Corrinoid adenosyltransferase MMAB</fullName>
    </recommendedName>
    <alternativeName>
        <fullName evidence="9">ATP:co(I)rrinoid adenosyltransferase MMAB</fullName>
    </alternativeName>
</protein>
<dbReference type="InterPro" id="IPR036451">
    <property type="entry name" value="CblAdoTrfase-like_sf"/>
</dbReference>
<keyword evidence="5 10" id="KW-0067">ATP-binding</keyword>
<evidence type="ECO:0000256" key="8">
    <source>
        <dbReference type="ARBA" id="ARBA00071654"/>
    </source>
</evidence>
<accession>A0A7R9H8D8</accession>
<dbReference type="EMBL" id="OD006419">
    <property type="protein sequence ID" value="CAD7412929.1"/>
    <property type="molecule type" value="Genomic_DNA"/>
</dbReference>
<dbReference type="Pfam" id="PF01923">
    <property type="entry name" value="Cob_adeno_trans"/>
    <property type="match status" value="1"/>
</dbReference>
<evidence type="ECO:0000256" key="5">
    <source>
        <dbReference type="ARBA" id="ARBA00022840"/>
    </source>
</evidence>
<dbReference type="NCBIfam" id="TIGR00636">
    <property type="entry name" value="PduO_Nterm"/>
    <property type="match status" value="1"/>
</dbReference>
<comment type="similarity">
    <text evidence="1 10">Belongs to the Cob(I)alamin adenosyltransferase family.</text>
</comment>
<proteinExistence type="inferred from homology"/>
<dbReference type="InterPro" id="IPR016030">
    <property type="entry name" value="CblAdoTrfase-like"/>
</dbReference>
<keyword evidence="4 10" id="KW-0547">Nucleotide-binding</keyword>
<dbReference type="GO" id="GO:0009235">
    <property type="term" value="P:cobalamin metabolic process"/>
    <property type="evidence" value="ECO:0007669"/>
    <property type="project" value="UniProtKB-ARBA"/>
</dbReference>
<evidence type="ECO:0000256" key="6">
    <source>
        <dbReference type="ARBA" id="ARBA00051988"/>
    </source>
</evidence>
<organism evidence="13">
    <name type="scientific">Timema poppense</name>
    <name type="common">Walking stick</name>
    <dbReference type="NCBI Taxonomy" id="170557"/>
    <lineage>
        <taxon>Eukaryota</taxon>
        <taxon>Metazoa</taxon>
        <taxon>Ecdysozoa</taxon>
        <taxon>Arthropoda</taxon>
        <taxon>Hexapoda</taxon>
        <taxon>Insecta</taxon>
        <taxon>Pterygota</taxon>
        <taxon>Neoptera</taxon>
        <taxon>Polyneoptera</taxon>
        <taxon>Phasmatodea</taxon>
        <taxon>Timematodea</taxon>
        <taxon>Timematoidea</taxon>
        <taxon>Timematidae</taxon>
        <taxon>Timema</taxon>
    </lineage>
</organism>
<dbReference type="AlphaFoldDB" id="A0A7R9H8D8"/>
<feature type="domain" description="Cobalamin adenosyltransferase-like" evidence="12">
    <location>
        <begin position="69"/>
        <end position="230"/>
    </location>
</feature>
<comment type="subunit">
    <text evidence="2">Homotrimer.</text>
</comment>
<dbReference type="FunFam" id="1.20.1200.10:FF:000001">
    <property type="entry name" value="Cob(I)yrinic acid a,c-diamide adenosyltransferase"/>
    <property type="match status" value="1"/>
</dbReference>
<dbReference type="PANTHER" id="PTHR12213">
    <property type="entry name" value="CORRINOID ADENOSYLTRANSFERASE"/>
    <property type="match status" value="1"/>
</dbReference>
<sequence>MTGRLVFDPDWVDWGRSRGTCTPSPSDSPPSPTDTTKRLGIYLGLNDDCPSFNKWIVSMSSSLSPGVFFTREGDHGLTVTLTGEKREKDNDLFNAVGTTEELSSYIGLAREYAKDGEHSYTDKLKRIQCILVDINTCILRTSQDRPRFSPRHTNDLEDWITEYSNQLPPLENYVIPGGGKAASSLHVARSICRRAERCVIPLVRTGDVDRETQVYLNRLSDFLLTVSRVATRLDKKDESIYIPRPET</sequence>
<feature type="region of interest" description="Disordered" evidence="11">
    <location>
        <begin position="16"/>
        <end position="37"/>
    </location>
</feature>
<comment type="catalytic activity">
    <reaction evidence="6">
        <text>cob(I)alamin-[corrinoid adenosyltransferase] + ATP = apo-[corrinoid adenosyltransferase] + adenosylcob(III)alamin + triphosphate</text>
        <dbReference type="Rhea" id="RHEA:56796"/>
        <dbReference type="Rhea" id="RHEA-COMP:14743"/>
        <dbReference type="Rhea" id="RHEA-COMP:14744"/>
        <dbReference type="ChEBI" id="CHEBI:18036"/>
        <dbReference type="ChEBI" id="CHEBI:18408"/>
        <dbReference type="ChEBI" id="CHEBI:30616"/>
        <dbReference type="ChEBI" id="CHEBI:60488"/>
        <dbReference type="ChEBI" id="CHEBI:83228"/>
    </reaction>
    <physiologicalReaction direction="left-to-right" evidence="6">
        <dbReference type="Rhea" id="RHEA:56797"/>
    </physiologicalReaction>
</comment>
<dbReference type="PANTHER" id="PTHR12213:SF0">
    <property type="entry name" value="CORRINOID ADENOSYLTRANSFERASE MMAB"/>
    <property type="match status" value="1"/>
</dbReference>
<dbReference type="GO" id="GO:0005524">
    <property type="term" value="F:ATP binding"/>
    <property type="evidence" value="ECO:0007669"/>
    <property type="project" value="UniProtKB-UniRule"/>
</dbReference>
<evidence type="ECO:0000256" key="7">
    <source>
        <dbReference type="ARBA" id="ARBA00056747"/>
    </source>
</evidence>
<dbReference type="InterPro" id="IPR029499">
    <property type="entry name" value="PduO-typ"/>
</dbReference>
<dbReference type="GO" id="GO:0008817">
    <property type="term" value="F:corrinoid adenosyltransferase activity"/>
    <property type="evidence" value="ECO:0007669"/>
    <property type="project" value="TreeGrafter"/>
</dbReference>